<dbReference type="AlphaFoldDB" id="A0A8C8JJ12"/>
<reference evidence="11" key="2">
    <citation type="submission" date="2025-09" db="UniProtKB">
        <authorList>
            <consortium name="Ensembl"/>
        </authorList>
    </citation>
    <scope>IDENTIFICATION</scope>
</reference>
<feature type="region of interest" description="Disordered" evidence="9">
    <location>
        <begin position="197"/>
        <end position="307"/>
    </location>
</feature>
<gene>
    <name evidence="11" type="primary">znf692</name>
</gene>
<organism evidence="11 12">
    <name type="scientific">Oncorhynchus tshawytscha</name>
    <name type="common">Chinook salmon</name>
    <name type="synonym">Salmo tshawytscha</name>
    <dbReference type="NCBI Taxonomy" id="74940"/>
    <lineage>
        <taxon>Eukaryota</taxon>
        <taxon>Metazoa</taxon>
        <taxon>Chordata</taxon>
        <taxon>Craniata</taxon>
        <taxon>Vertebrata</taxon>
        <taxon>Euteleostomi</taxon>
        <taxon>Actinopterygii</taxon>
        <taxon>Neopterygii</taxon>
        <taxon>Teleostei</taxon>
        <taxon>Protacanthopterygii</taxon>
        <taxon>Salmoniformes</taxon>
        <taxon>Salmonidae</taxon>
        <taxon>Salmoninae</taxon>
        <taxon>Oncorhynchus</taxon>
    </lineage>
</organism>
<dbReference type="PROSITE" id="PS00028">
    <property type="entry name" value="ZINC_FINGER_C2H2_1"/>
    <property type="match status" value="5"/>
</dbReference>
<dbReference type="GeneID" id="112250930"/>
<accession>A0A8C8JJ12</accession>
<feature type="compositionally biased region" description="Basic residues" evidence="9">
    <location>
        <begin position="249"/>
        <end position="258"/>
    </location>
</feature>
<dbReference type="GO" id="GO:0031519">
    <property type="term" value="C:PcG protein complex"/>
    <property type="evidence" value="ECO:0007669"/>
    <property type="project" value="TreeGrafter"/>
</dbReference>
<dbReference type="PANTHER" id="PTHR14003:SF19">
    <property type="entry name" value="YY2 TRANSCRIPTION FACTOR"/>
    <property type="match status" value="1"/>
</dbReference>
<dbReference type="FunFam" id="3.30.160.60:FF:000183">
    <property type="entry name" value="E3 ubiquitin-protein ligase ZFP91"/>
    <property type="match status" value="1"/>
</dbReference>
<dbReference type="GO" id="GO:0008270">
    <property type="term" value="F:zinc ion binding"/>
    <property type="evidence" value="ECO:0007669"/>
    <property type="project" value="UniProtKB-KW"/>
</dbReference>
<dbReference type="FunFam" id="3.30.160.60:FF:000340">
    <property type="entry name" value="zinc finger protein 473 isoform X1"/>
    <property type="match status" value="1"/>
</dbReference>
<protein>
    <recommendedName>
        <fullName evidence="10">C2H2-type domain-containing protein</fullName>
    </recommendedName>
</protein>
<dbReference type="Pfam" id="PF00096">
    <property type="entry name" value="zf-C2H2"/>
    <property type="match status" value="4"/>
</dbReference>
<evidence type="ECO:0000256" key="3">
    <source>
        <dbReference type="ARBA" id="ARBA00022723"/>
    </source>
</evidence>
<dbReference type="KEGG" id="otw:112250930"/>
<dbReference type="InterPro" id="IPR036236">
    <property type="entry name" value="Znf_C2H2_sf"/>
</dbReference>
<keyword evidence="6" id="KW-0862">Zinc</keyword>
<name>A0A8C8JJ12_ONCTS</name>
<dbReference type="Gene3D" id="3.30.160.60">
    <property type="entry name" value="Classic Zinc Finger"/>
    <property type="match status" value="5"/>
</dbReference>
<dbReference type="Ensembl" id="ENSOTST00005102918.2">
    <property type="protein sequence ID" value="ENSOTSP00005094968.2"/>
    <property type="gene ID" value="ENSOTSG00005044244.2"/>
</dbReference>
<evidence type="ECO:0000259" key="10">
    <source>
        <dbReference type="PROSITE" id="PS50157"/>
    </source>
</evidence>
<dbReference type="Proteomes" id="UP000694402">
    <property type="component" value="Unassembled WGS sequence"/>
</dbReference>
<keyword evidence="4" id="KW-0677">Repeat</keyword>
<sequence>MEQMNDPLTMVSESTPDTIRQQRRRELDARRSKSRVRLGSCLQSWGQLKNHLGFSLHSELANYLLQSYFSKVCDKCSDNMKGDTTALVTSRESLHHLVLLVHTHGQQCPFPPTLQSNTAREKQAADTEGSQSKGEAVKQRTGPKHLPPQTGAKDCSSPEDGLSPCALGKEMREPPDVLEAELCLHYVCEGGHLLSWQPSQSDCDEKRGAGEGEEEIVEGDITPAGPTMSKGRIGAKEPKKESVTGRGRLTVRRTRARGGARSVVTQEEAQQPGEERMDLTTLNSGESNSRGSENAQEGSVAGSDTMPAESLQSLEDCFHRRLPMECNDHDDDKEHNPDNITGEKDVPSPDRPEPADNVSQIVSKKKRKTTPKAILPCEFDGCGKIFSSRQYLNHHMKYQHFHQRTFTCSHTPCGKSFNFKKHLKEHEKLHSNQRDFICEFCARAFRTNSHLLIHRRIHTGEKPIQCEVCGFTCRQKASLNWHMKKHDAESSYQFPCEVCGRRFEKSYNLTAHHRKSHPD</sequence>
<feature type="domain" description="C2H2-type" evidence="10">
    <location>
        <begin position="406"/>
        <end position="435"/>
    </location>
</feature>
<keyword evidence="7" id="KW-0539">Nucleus</keyword>
<dbReference type="GO" id="GO:0000981">
    <property type="term" value="F:DNA-binding transcription factor activity, RNA polymerase II-specific"/>
    <property type="evidence" value="ECO:0007669"/>
    <property type="project" value="TreeGrafter"/>
</dbReference>
<evidence type="ECO:0000256" key="1">
    <source>
        <dbReference type="ARBA" id="ARBA00004123"/>
    </source>
</evidence>
<evidence type="ECO:0000256" key="6">
    <source>
        <dbReference type="ARBA" id="ARBA00022833"/>
    </source>
</evidence>
<proteinExistence type="inferred from homology"/>
<feature type="region of interest" description="Disordered" evidence="9">
    <location>
        <begin position="325"/>
        <end position="367"/>
    </location>
</feature>
<evidence type="ECO:0000313" key="11">
    <source>
        <dbReference type="Ensembl" id="ENSOTSP00005094968.2"/>
    </source>
</evidence>
<reference evidence="11" key="1">
    <citation type="submission" date="2025-08" db="UniProtKB">
        <authorList>
            <consortium name="Ensembl"/>
        </authorList>
    </citation>
    <scope>IDENTIFICATION</scope>
</reference>
<feature type="domain" description="C2H2-type" evidence="10">
    <location>
        <begin position="494"/>
        <end position="519"/>
    </location>
</feature>
<evidence type="ECO:0000313" key="12">
    <source>
        <dbReference type="Proteomes" id="UP000694402"/>
    </source>
</evidence>
<feature type="region of interest" description="Disordered" evidence="9">
    <location>
        <begin position="1"/>
        <end position="31"/>
    </location>
</feature>
<comment type="subcellular location">
    <subcellularLocation>
        <location evidence="1">Nucleus</location>
    </subcellularLocation>
</comment>
<dbReference type="GO" id="GO:0000978">
    <property type="term" value="F:RNA polymerase II cis-regulatory region sequence-specific DNA binding"/>
    <property type="evidence" value="ECO:0007669"/>
    <property type="project" value="TreeGrafter"/>
</dbReference>
<feature type="domain" description="C2H2-type" evidence="10">
    <location>
        <begin position="375"/>
        <end position="405"/>
    </location>
</feature>
<dbReference type="FunFam" id="3.30.160.60:FF:000511">
    <property type="entry name" value="zinc finger protein 692 isoform X2"/>
    <property type="match status" value="1"/>
</dbReference>
<feature type="domain" description="C2H2-type" evidence="10">
    <location>
        <begin position="464"/>
        <end position="491"/>
    </location>
</feature>
<dbReference type="PANTHER" id="PTHR14003">
    <property type="entry name" value="TRANSCRIPTIONAL REPRESSOR PROTEIN YY"/>
    <property type="match status" value="1"/>
</dbReference>
<dbReference type="InterPro" id="IPR013087">
    <property type="entry name" value="Znf_C2H2_type"/>
</dbReference>
<keyword evidence="3" id="KW-0479">Metal-binding</keyword>
<dbReference type="GeneTree" id="ENSGT00940000161175"/>
<dbReference type="GO" id="GO:0005667">
    <property type="term" value="C:transcription regulator complex"/>
    <property type="evidence" value="ECO:0007669"/>
    <property type="project" value="TreeGrafter"/>
</dbReference>
<feature type="domain" description="C2H2-type" evidence="10">
    <location>
        <begin position="436"/>
        <end position="463"/>
    </location>
</feature>
<evidence type="ECO:0000256" key="4">
    <source>
        <dbReference type="ARBA" id="ARBA00022737"/>
    </source>
</evidence>
<dbReference type="CTD" id="55657"/>
<evidence type="ECO:0000256" key="8">
    <source>
        <dbReference type="PROSITE-ProRule" id="PRU00042"/>
    </source>
</evidence>
<keyword evidence="5 8" id="KW-0863">Zinc-finger</keyword>
<evidence type="ECO:0000256" key="7">
    <source>
        <dbReference type="ARBA" id="ARBA00023242"/>
    </source>
</evidence>
<dbReference type="SUPFAM" id="SSF57667">
    <property type="entry name" value="beta-beta-alpha zinc fingers"/>
    <property type="match status" value="3"/>
</dbReference>
<feature type="compositionally biased region" description="Basic and acidic residues" evidence="9">
    <location>
        <begin position="325"/>
        <end position="354"/>
    </location>
</feature>
<evidence type="ECO:0000256" key="2">
    <source>
        <dbReference type="ARBA" id="ARBA00006991"/>
    </source>
</evidence>
<feature type="region of interest" description="Disordered" evidence="9">
    <location>
        <begin position="109"/>
        <end position="160"/>
    </location>
</feature>
<feature type="compositionally biased region" description="Basic and acidic residues" evidence="9">
    <location>
        <begin position="234"/>
        <end position="243"/>
    </location>
</feature>
<evidence type="ECO:0000256" key="5">
    <source>
        <dbReference type="ARBA" id="ARBA00022771"/>
    </source>
</evidence>
<keyword evidence="12" id="KW-1185">Reference proteome</keyword>
<dbReference type="RefSeq" id="XP_024277261.1">
    <property type="nucleotide sequence ID" value="XM_024421493.2"/>
</dbReference>
<evidence type="ECO:0000256" key="9">
    <source>
        <dbReference type="SAM" id="MobiDB-lite"/>
    </source>
</evidence>
<feature type="compositionally biased region" description="Low complexity" evidence="9">
    <location>
        <begin position="283"/>
        <end position="294"/>
    </location>
</feature>
<comment type="similarity">
    <text evidence="2">Belongs to the krueppel C2H2-type zinc-finger protein family.</text>
</comment>
<dbReference type="SMART" id="SM00355">
    <property type="entry name" value="ZnF_C2H2"/>
    <property type="match status" value="5"/>
</dbReference>
<dbReference type="GO" id="GO:0000785">
    <property type="term" value="C:chromatin"/>
    <property type="evidence" value="ECO:0007669"/>
    <property type="project" value="TreeGrafter"/>
</dbReference>
<dbReference type="PROSITE" id="PS50157">
    <property type="entry name" value="ZINC_FINGER_C2H2_2"/>
    <property type="match status" value="5"/>
</dbReference>